<dbReference type="EMBL" id="JAUEPT010000026">
    <property type="protein sequence ID" value="KAK0442458.1"/>
    <property type="molecule type" value="Genomic_DNA"/>
</dbReference>
<dbReference type="Proteomes" id="UP001175226">
    <property type="component" value="Unassembled WGS sequence"/>
</dbReference>
<organism evidence="1 2">
    <name type="scientific">Armillaria borealis</name>
    <dbReference type="NCBI Taxonomy" id="47425"/>
    <lineage>
        <taxon>Eukaryota</taxon>
        <taxon>Fungi</taxon>
        <taxon>Dikarya</taxon>
        <taxon>Basidiomycota</taxon>
        <taxon>Agaricomycotina</taxon>
        <taxon>Agaricomycetes</taxon>
        <taxon>Agaricomycetidae</taxon>
        <taxon>Agaricales</taxon>
        <taxon>Marasmiineae</taxon>
        <taxon>Physalacriaceae</taxon>
        <taxon>Armillaria</taxon>
    </lineage>
</organism>
<comment type="caution">
    <text evidence="1">The sequence shown here is derived from an EMBL/GenBank/DDBJ whole genome shotgun (WGS) entry which is preliminary data.</text>
</comment>
<accession>A0AA39MQF0</accession>
<protein>
    <submittedName>
        <fullName evidence="1">Uncharacterized protein</fullName>
    </submittedName>
</protein>
<evidence type="ECO:0000313" key="1">
    <source>
        <dbReference type="EMBL" id="KAK0442458.1"/>
    </source>
</evidence>
<reference evidence="1" key="1">
    <citation type="submission" date="2023-06" db="EMBL/GenBank/DDBJ databases">
        <authorList>
            <consortium name="Lawrence Berkeley National Laboratory"/>
            <person name="Ahrendt S."/>
            <person name="Sahu N."/>
            <person name="Indic B."/>
            <person name="Wong-Bajracharya J."/>
            <person name="Merenyi Z."/>
            <person name="Ke H.-M."/>
            <person name="Monk M."/>
            <person name="Kocsube S."/>
            <person name="Drula E."/>
            <person name="Lipzen A."/>
            <person name="Balint B."/>
            <person name="Henrissat B."/>
            <person name="Andreopoulos B."/>
            <person name="Martin F.M."/>
            <person name="Harder C.B."/>
            <person name="Rigling D."/>
            <person name="Ford K.L."/>
            <person name="Foster G.D."/>
            <person name="Pangilinan J."/>
            <person name="Papanicolaou A."/>
            <person name="Barry K."/>
            <person name="LaButti K."/>
            <person name="Viragh M."/>
            <person name="Koriabine M."/>
            <person name="Yan M."/>
            <person name="Riley R."/>
            <person name="Champramary S."/>
            <person name="Plett K.L."/>
            <person name="Tsai I.J."/>
            <person name="Slot J."/>
            <person name="Sipos G."/>
            <person name="Plett J."/>
            <person name="Nagy L.G."/>
            <person name="Grigoriev I.V."/>
        </authorList>
    </citation>
    <scope>NUCLEOTIDE SEQUENCE</scope>
    <source>
        <strain evidence="1">FPL87.14</strain>
    </source>
</reference>
<proteinExistence type="predicted"/>
<dbReference type="AlphaFoldDB" id="A0AA39MQF0"/>
<keyword evidence="2" id="KW-1185">Reference proteome</keyword>
<sequence>MEGNAMSSIGTALPAFTVAGSTKTPLSSSPYTDSPPGVQNGTWCGHPPVIPSDATSPSPFRPSTKRMVAINVLMVLPWWRDRVVVFRVVVINRRGAWPADRMEATVTIAKCCGRANACPEGFGAALLDTVEKFATCCCIQPVSSLRILTPQIQAAENQIFSHSNKWRSFSSAPTSNKYPPLSFMLSNSFLLKHARLLGWHVPIYLLDSKIEGSICAEFVQPSFFCKKAGLGWFPLLYNSYPLQWHTGKKTNVCTGYTESFCLPHARRVSSVTRASDRKTLTLTFLGLGVNLVTALSCAGTQNHGKLVKSSAK</sequence>
<evidence type="ECO:0000313" key="2">
    <source>
        <dbReference type="Proteomes" id="UP001175226"/>
    </source>
</evidence>
<gene>
    <name evidence="1" type="ORF">EV421DRAFT_1736309</name>
</gene>
<name>A0AA39MQF0_9AGAR</name>